<dbReference type="Gene3D" id="2.60.120.10">
    <property type="entry name" value="Jelly Rolls"/>
    <property type="match status" value="1"/>
</dbReference>
<reference evidence="2" key="1">
    <citation type="submission" date="2015-04" db="EMBL/GenBank/DDBJ databases">
        <authorList>
            <person name="Mushtaq Mamoona"/>
        </authorList>
    </citation>
    <scope>NUCLEOTIDE SEQUENCE [LARGE SCALE GENOMIC DNA]</scope>
    <source>
        <strain evidence="2">AN4859/03</strain>
    </source>
</reference>
<proteinExistence type="predicted"/>
<gene>
    <name evidence="1" type="ORF">BRSU_2093</name>
</gene>
<dbReference type="RefSeq" id="WP_048595280.1">
    <property type="nucleotide sequence ID" value="NZ_CVLB01000002.1"/>
</dbReference>
<dbReference type="OrthoDB" id="334160at2"/>
<keyword evidence="2" id="KW-1185">Reference proteome</keyword>
<dbReference type="InterPro" id="IPR014710">
    <property type="entry name" value="RmlC-like_jellyroll"/>
</dbReference>
<sequence>MSVNIEENGNLKLSTGNIVFYEGENVKNISIVTKGEIDVYISSKEILGIEDENEVMRYSCRLFSIPKNIMLGIGSYKSNSKYMFSFKAKENTEIYAVKTPNQDYVKSFFKVNKPYLTSMYHSIAYMILKSYEEYIKIKKINSDIKIISSNLAVIYFNLQQNKSKNIKSEIFKGYKEIYDDSINSGFNFPASFDVDFIRADHSEIYMHNKNQLIENTEKLDFEIDYVRRFLTMPREIKNQFFTYDENMSLDASHMLYENLKKISSLLKNEIVEAIENILFLSSNEEESLFGEYTKTALDLDKQGRDNEVWVKYIKFMSNIIKDIYNKIKTEYDYDLHIDVDDIDSIIRRISANSTNTSDDNIILGIDDVDNIKVTLGFEELPEEVKNPTKKLIEMSGIDENKAKNFMKSLQAFRKLRDKFSTDDDVRKIRRGVTSVFFEIYREIAKRSIINGDNSRLIKMFLNFGYMDDQLLTPNQIMDLYEIKDKSKTKRINVYYIDEWLQKIYDKDEPPSVNGFGQDYREALRELKKRGTINDKELEDHWESSSKRLEYEVDNMIETTHRLCYGQVSVYFPILHKDMITKDFERALIRRDVMEKSIKDITDIDFSAFYREVLYKNKELNIEKELVMQEVLPNIILMPTFGSRAIMWEELSSRQKNSTGRFLFPIFTSEEIDSLLIPTIGAFRWELCKTMLGPAWNDITQMSITSEYSDYVQFYKKNRGLSDEAKEKLKVQIKKCRNNLREVFVTDYNLWIRYESKGIMRLNRVARGILYRQVPFAKDIRVELEKQPMYTEIANRFKNIRNKKATELENRYFKFTKSGNPLPDELQHHIDFYKNM</sequence>
<dbReference type="InterPro" id="IPR018490">
    <property type="entry name" value="cNMP-bd_dom_sf"/>
</dbReference>
<evidence type="ECO:0000313" key="2">
    <source>
        <dbReference type="Proteomes" id="UP000043763"/>
    </source>
</evidence>
<evidence type="ECO:0000313" key="1">
    <source>
        <dbReference type="EMBL" id="CRF34548.1"/>
    </source>
</evidence>
<dbReference type="EMBL" id="CVLB01000002">
    <property type="protein sequence ID" value="CRF34548.1"/>
    <property type="molecule type" value="Genomic_DNA"/>
</dbReference>
<dbReference type="Proteomes" id="UP000043763">
    <property type="component" value="Unassembled WGS sequence"/>
</dbReference>
<organism evidence="1 2">
    <name type="scientific">Brachyspira suanatina</name>
    <dbReference type="NCBI Taxonomy" id="381802"/>
    <lineage>
        <taxon>Bacteria</taxon>
        <taxon>Pseudomonadati</taxon>
        <taxon>Spirochaetota</taxon>
        <taxon>Spirochaetia</taxon>
        <taxon>Brachyspirales</taxon>
        <taxon>Brachyspiraceae</taxon>
        <taxon>Brachyspira</taxon>
    </lineage>
</organism>
<accession>A0A0G4K9P6</accession>
<dbReference type="AlphaFoldDB" id="A0A0G4K9P6"/>
<protein>
    <submittedName>
        <fullName evidence="1">Cyclic nucleotide-binding protein</fullName>
    </submittedName>
</protein>
<dbReference type="SUPFAM" id="SSF51206">
    <property type="entry name" value="cAMP-binding domain-like"/>
    <property type="match status" value="1"/>
</dbReference>
<name>A0A0G4K9P6_9SPIR</name>